<comment type="caution">
    <text evidence="6">The sequence shown here is derived from an EMBL/GenBank/DDBJ whole genome shotgun (WGS) entry which is preliminary data.</text>
</comment>
<protein>
    <recommendedName>
        <fullName evidence="4">Translation initiation factor IF-3</fullName>
    </recommendedName>
</protein>
<keyword evidence="2" id="KW-0396">Initiation factor</keyword>
<feature type="domain" description="Translation initiation factor 3 C-terminal" evidence="5">
    <location>
        <begin position="21"/>
        <end position="105"/>
    </location>
</feature>
<evidence type="ECO:0000256" key="1">
    <source>
        <dbReference type="ARBA" id="ARBA00005439"/>
    </source>
</evidence>
<dbReference type="Gene3D" id="3.30.110.10">
    <property type="entry name" value="Translation initiation factor 3 (IF-3), C-terminal domain"/>
    <property type="match status" value="1"/>
</dbReference>
<name>A0A2M7RIC9_9BACT</name>
<dbReference type="InterPro" id="IPR036788">
    <property type="entry name" value="T_IF-3_C_sf"/>
</dbReference>
<gene>
    <name evidence="6" type="ORF">COY65_00485</name>
</gene>
<dbReference type="Proteomes" id="UP000230238">
    <property type="component" value="Unassembled WGS sequence"/>
</dbReference>
<dbReference type="EMBL" id="PFME01000006">
    <property type="protein sequence ID" value="PIY96500.1"/>
    <property type="molecule type" value="Genomic_DNA"/>
</dbReference>
<dbReference type="NCBIfam" id="TIGR00168">
    <property type="entry name" value="infC"/>
    <property type="match status" value="1"/>
</dbReference>
<evidence type="ECO:0000256" key="2">
    <source>
        <dbReference type="ARBA" id="ARBA00022540"/>
    </source>
</evidence>
<evidence type="ECO:0000313" key="6">
    <source>
        <dbReference type="EMBL" id="PIY96500.1"/>
    </source>
</evidence>
<dbReference type="GO" id="GO:0003743">
    <property type="term" value="F:translation initiation factor activity"/>
    <property type="evidence" value="ECO:0007669"/>
    <property type="project" value="UniProtKB-UniRule"/>
</dbReference>
<organism evidence="6 7">
    <name type="scientific">Candidatus Jorgensenbacteria bacterium CG_4_10_14_0_8_um_filter_39_13</name>
    <dbReference type="NCBI Taxonomy" id="1974589"/>
    <lineage>
        <taxon>Bacteria</taxon>
        <taxon>Candidatus Joergenseniibacteriota</taxon>
    </lineage>
</organism>
<dbReference type="SUPFAM" id="SSF55200">
    <property type="entry name" value="Translation initiation factor IF3, C-terminal domain"/>
    <property type="match status" value="1"/>
</dbReference>
<keyword evidence="3" id="KW-0648">Protein biosynthesis</keyword>
<evidence type="ECO:0000259" key="5">
    <source>
        <dbReference type="Pfam" id="PF00707"/>
    </source>
</evidence>
<feature type="non-terminal residue" evidence="6">
    <location>
        <position position="1"/>
    </location>
</feature>
<proteinExistence type="inferred from homology"/>
<reference evidence="7" key="1">
    <citation type="submission" date="2017-09" db="EMBL/GenBank/DDBJ databases">
        <title>Depth-based differentiation of microbial function through sediment-hosted aquifers and enrichment of novel symbionts in the deep terrestrial subsurface.</title>
        <authorList>
            <person name="Probst A.J."/>
            <person name="Ladd B."/>
            <person name="Jarett J.K."/>
            <person name="Geller-Mcgrath D.E."/>
            <person name="Sieber C.M.K."/>
            <person name="Emerson J.B."/>
            <person name="Anantharaman K."/>
            <person name="Thomas B.C."/>
            <person name="Malmstrom R."/>
            <person name="Stieglmeier M."/>
            <person name="Klingl A."/>
            <person name="Woyke T."/>
            <person name="Ryan C.M."/>
            <person name="Banfield J.F."/>
        </authorList>
    </citation>
    <scope>NUCLEOTIDE SEQUENCE [LARGE SCALE GENOMIC DNA]</scope>
</reference>
<evidence type="ECO:0000256" key="3">
    <source>
        <dbReference type="ARBA" id="ARBA00022917"/>
    </source>
</evidence>
<dbReference type="InterPro" id="IPR001288">
    <property type="entry name" value="Translation_initiation_fac_3"/>
</dbReference>
<dbReference type="Pfam" id="PF00707">
    <property type="entry name" value="IF3_C"/>
    <property type="match status" value="1"/>
</dbReference>
<evidence type="ECO:0000313" key="7">
    <source>
        <dbReference type="Proteomes" id="UP000230238"/>
    </source>
</evidence>
<evidence type="ECO:0000256" key="4">
    <source>
        <dbReference type="NCBIfam" id="TIGR00168"/>
    </source>
</evidence>
<sequence>GQYLYQLRKKERKQRVHSKQTEVKMLRFGFRTDRHDIERLMDRAKEFFKERHLVKFVVRLRGRELGNRDYAKAKLLAIVEALKDCSEVEQDLKQQGPMFHVILRAKQAG</sequence>
<dbReference type="InterPro" id="IPR019815">
    <property type="entry name" value="Translation_initiation_fac_3_C"/>
</dbReference>
<comment type="similarity">
    <text evidence="1">Belongs to the IF-3 family.</text>
</comment>
<dbReference type="AlphaFoldDB" id="A0A2M7RIC9"/>
<accession>A0A2M7RIC9</accession>